<dbReference type="Pfam" id="PF00734">
    <property type="entry name" value="CBM_1"/>
    <property type="match status" value="1"/>
</dbReference>
<dbReference type="Proteomes" id="UP000307440">
    <property type="component" value="Unassembled WGS sequence"/>
</dbReference>
<feature type="domain" description="NodB homology" evidence="14">
    <location>
        <begin position="87"/>
        <end position="270"/>
    </location>
</feature>
<dbReference type="SUPFAM" id="SSF88713">
    <property type="entry name" value="Glycoside hydrolase/deacetylase"/>
    <property type="match status" value="1"/>
</dbReference>
<evidence type="ECO:0000256" key="6">
    <source>
        <dbReference type="ARBA" id="ARBA00022729"/>
    </source>
</evidence>
<dbReference type="GO" id="GO:0005576">
    <property type="term" value="C:extracellular region"/>
    <property type="evidence" value="ECO:0007669"/>
    <property type="project" value="InterPro"/>
</dbReference>
<dbReference type="SUPFAM" id="SSF57180">
    <property type="entry name" value="Cellulose-binding domain"/>
    <property type="match status" value="1"/>
</dbReference>
<feature type="region of interest" description="Disordered" evidence="12">
    <location>
        <begin position="43"/>
        <end position="64"/>
    </location>
</feature>
<dbReference type="GO" id="GO:0016810">
    <property type="term" value="F:hydrolase activity, acting on carbon-nitrogen (but not peptide) bonds"/>
    <property type="evidence" value="ECO:0007669"/>
    <property type="project" value="InterPro"/>
</dbReference>
<dbReference type="GO" id="GO:0071555">
    <property type="term" value="P:cell wall organization"/>
    <property type="evidence" value="ECO:0007669"/>
    <property type="project" value="UniProtKB-KW"/>
</dbReference>
<evidence type="ECO:0000259" key="13">
    <source>
        <dbReference type="PROSITE" id="PS51164"/>
    </source>
</evidence>
<keyword evidence="4" id="KW-0325">Glycoprotein</keyword>
<dbReference type="GO" id="GO:0046872">
    <property type="term" value="F:metal ion binding"/>
    <property type="evidence" value="ECO:0007669"/>
    <property type="project" value="UniProtKB-KW"/>
</dbReference>
<dbReference type="SMART" id="SM00236">
    <property type="entry name" value="fCBD"/>
    <property type="match status" value="1"/>
</dbReference>
<evidence type="ECO:0000256" key="1">
    <source>
        <dbReference type="ARBA" id="ARBA00001941"/>
    </source>
</evidence>
<dbReference type="Gene3D" id="3.20.20.370">
    <property type="entry name" value="Glycoside hydrolase/deacetylase"/>
    <property type="match status" value="1"/>
</dbReference>
<keyword evidence="10" id="KW-0449">Lipoprotein</keyword>
<evidence type="ECO:0000256" key="2">
    <source>
        <dbReference type="ARBA" id="ARBA00004609"/>
    </source>
</evidence>
<evidence type="ECO:0000313" key="15">
    <source>
        <dbReference type="EMBL" id="TFK18221.1"/>
    </source>
</evidence>
<comment type="subcellular location">
    <subcellularLocation>
        <location evidence="2">Cell membrane</location>
        <topology evidence="2">Lipid-anchor</topology>
        <topology evidence="2">GPI-anchor</topology>
    </subcellularLocation>
</comment>
<evidence type="ECO:0000313" key="16">
    <source>
        <dbReference type="Proteomes" id="UP000307440"/>
    </source>
</evidence>
<dbReference type="PROSITE" id="PS51164">
    <property type="entry name" value="CBM1_2"/>
    <property type="match status" value="1"/>
</dbReference>
<comment type="cofactor">
    <cofactor evidence="1">
        <name>Co(2+)</name>
        <dbReference type="ChEBI" id="CHEBI:48828"/>
    </cofactor>
</comment>
<keyword evidence="16" id="KW-1185">Reference proteome</keyword>
<dbReference type="InterPro" id="IPR035971">
    <property type="entry name" value="CBD_sf"/>
</dbReference>
<keyword evidence="6" id="KW-0732">Signal</keyword>
<evidence type="ECO:0000259" key="14">
    <source>
        <dbReference type="PROSITE" id="PS51677"/>
    </source>
</evidence>
<dbReference type="InterPro" id="IPR011330">
    <property type="entry name" value="Glyco_hydro/deAcase_b/a-brl"/>
</dbReference>
<dbReference type="InterPro" id="IPR000254">
    <property type="entry name" value="CBD"/>
</dbReference>
<dbReference type="EMBL" id="ML210420">
    <property type="protein sequence ID" value="TFK18221.1"/>
    <property type="molecule type" value="Genomic_DNA"/>
</dbReference>
<proteinExistence type="predicted"/>
<dbReference type="PANTHER" id="PTHR46471">
    <property type="entry name" value="CHITIN DEACETYLASE"/>
    <property type="match status" value="1"/>
</dbReference>
<keyword evidence="7" id="KW-0378">Hydrolase</keyword>
<dbReference type="PANTHER" id="PTHR46471:SF9">
    <property type="entry name" value="CHITIN DEACETYLASE"/>
    <property type="match status" value="1"/>
</dbReference>
<gene>
    <name evidence="15" type="ORF">FA15DRAFT_730816</name>
</gene>
<dbReference type="GO" id="GO:0005975">
    <property type="term" value="P:carbohydrate metabolic process"/>
    <property type="evidence" value="ECO:0007669"/>
    <property type="project" value="InterPro"/>
</dbReference>
<organism evidence="15 16">
    <name type="scientific">Coprinopsis marcescibilis</name>
    <name type="common">Agaric fungus</name>
    <name type="synonym">Psathyrella marcescibilis</name>
    <dbReference type="NCBI Taxonomy" id="230819"/>
    <lineage>
        <taxon>Eukaryota</taxon>
        <taxon>Fungi</taxon>
        <taxon>Dikarya</taxon>
        <taxon>Basidiomycota</taxon>
        <taxon>Agaricomycotina</taxon>
        <taxon>Agaricomycetes</taxon>
        <taxon>Agaricomycetidae</taxon>
        <taxon>Agaricales</taxon>
        <taxon>Agaricineae</taxon>
        <taxon>Psathyrellaceae</taxon>
        <taxon>Coprinopsis</taxon>
    </lineage>
</organism>
<dbReference type="GO" id="GO:0005886">
    <property type="term" value="C:plasma membrane"/>
    <property type="evidence" value="ECO:0007669"/>
    <property type="project" value="UniProtKB-SubCell"/>
</dbReference>
<keyword evidence="5" id="KW-0479">Metal-binding</keyword>
<dbReference type="InterPro" id="IPR002509">
    <property type="entry name" value="NODB_dom"/>
</dbReference>
<evidence type="ECO:0000256" key="8">
    <source>
        <dbReference type="ARBA" id="ARBA00023136"/>
    </source>
</evidence>
<dbReference type="STRING" id="230819.A0A5C3KDV8"/>
<dbReference type="OrthoDB" id="2125469at2759"/>
<reference evidence="15 16" key="1">
    <citation type="journal article" date="2019" name="Nat. Ecol. Evol.">
        <title>Megaphylogeny resolves global patterns of mushroom evolution.</title>
        <authorList>
            <person name="Varga T."/>
            <person name="Krizsan K."/>
            <person name="Foldi C."/>
            <person name="Dima B."/>
            <person name="Sanchez-Garcia M."/>
            <person name="Sanchez-Ramirez S."/>
            <person name="Szollosi G.J."/>
            <person name="Szarkandi J.G."/>
            <person name="Papp V."/>
            <person name="Albert L."/>
            <person name="Andreopoulos W."/>
            <person name="Angelini C."/>
            <person name="Antonin V."/>
            <person name="Barry K.W."/>
            <person name="Bougher N.L."/>
            <person name="Buchanan P."/>
            <person name="Buyck B."/>
            <person name="Bense V."/>
            <person name="Catcheside P."/>
            <person name="Chovatia M."/>
            <person name="Cooper J."/>
            <person name="Damon W."/>
            <person name="Desjardin D."/>
            <person name="Finy P."/>
            <person name="Geml J."/>
            <person name="Haridas S."/>
            <person name="Hughes K."/>
            <person name="Justo A."/>
            <person name="Karasinski D."/>
            <person name="Kautmanova I."/>
            <person name="Kiss B."/>
            <person name="Kocsube S."/>
            <person name="Kotiranta H."/>
            <person name="LaButti K.M."/>
            <person name="Lechner B.E."/>
            <person name="Liimatainen K."/>
            <person name="Lipzen A."/>
            <person name="Lukacs Z."/>
            <person name="Mihaltcheva S."/>
            <person name="Morgado L.N."/>
            <person name="Niskanen T."/>
            <person name="Noordeloos M.E."/>
            <person name="Ohm R.A."/>
            <person name="Ortiz-Santana B."/>
            <person name="Ovrebo C."/>
            <person name="Racz N."/>
            <person name="Riley R."/>
            <person name="Savchenko A."/>
            <person name="Shiryaev A."/>
            <person name="Soop K."/>
            <person name="Spirin V."/>
            <person name="Szebenyi C."/>
            <person name="Tomsovsky M."/>
            <person name="Tulloss R.E."/>
            <person name="Uehling J."/>
            <person name="Grigoriev I.V."/>
            <person name="Vagvolgyi C."/>
            <person name="Papp T."/>
            <person name="Martin F.M."/>
            <person name="Miettinen O."/>
            <person name="Hibbett D.S."/>
            <person name="Nagy L.G."/>
        </authorList>
    </citation>
    <scope>NUCLEOTIDE SEQUENCE [LARGE SCALE GENOMIC DNA]</scope>
    <source>
        <strain evidence="15 16">CBS 121175</strain>
    </source>
</reference>
<accession>A0A5C3KDV8</accession>
<evidence type="ECO:0000256" key="12">
    <source>
        <dbReference type="SAM" id="MobiDB-lite"/>
    </source>
</evidence>
<name>A0A5C3KDV8_COPMA</name>
<evidence type="ECO:0000256" key="7">
    <source>
        <dbReference type="ARBA" id="ARBA00022801"/>
    </source>
</evidence>
<evidence type="ECO:0000256" key="9">
    <source>
        <dbReference type="ARBA" id="ARBA00023277"/>
    </source>
</evidence>
<dbReference type="PROSITE" id="PS51677">
    <property type="entry name" value="NODB"/>
    <property type="match status" value="1"/>
</dbReference>
<keyword evidence="11" id="KW-0961">Cell wall biogenesis/degradation</keyword>
<protein>
    <submittedName>
        <fullName evidence="15">Carbohydrate deacetylase</fullName>
    </submittedName>
</protein>
<evidence type="ECO:0000256" key="10">
    <source>
        <dbReference type="ARBA" id="ARBA00023288"/>
    </source>
</evidence>
<keyword evidence="8" id="KW-0472">Membrane</keyword>
<keyword evidence="4" id="KW-0336">GPI-anchor</keyword>
<feature type="domain" description="CBM1" evidence="13">
    <location>
        <begin position="1"/>
        <end position="33"/>
    </location>
</feature>
<feature type="compositionally biased region" description="Low complexity" evidence="12">
    <location>
        <begin position="47"/>
        <end position="63"/>
    </location>
</feature>
<keyword evidence="3" id="KW-1003">Cell membrane</keyword>
<dbReference type="AlphaFoldDB" id="A0A5C3KDV8"/>
<dbReference type="PROSITE" id="PS00562">
    <property type="entry name" value="CBM1_1"/>
    <property type="match status" value="1"/>
</dbReference>
<evidence type="ECO:0000256" key="4">
    <source>
        <dbReference type="ARBA" id="ARBA00022622"/>
    </source>
</evidence>
<evidence type="ECO:0000256" key="5">
    <source>
        <dbReference type="ARBA" id="ARBA00022723"/>
    </source>
</evidence>
<sequence length="300" mass="32477">MLAQCGGSGWTGSTSCVSGYFCSVLNDWYHQCLPGQATPTLPPPVQSSTSLPPTIPSSTTLAPLPQPSVNGTELIFGNLYTGCTVAGTIAITFDDGPFTWTSALIDSLNTAKVKATFFVVGRMYGCIYQYADVIKKAYDSGHQIASHTWSHANLSGANSGTINTEITRLETALKKILGIRPKWLRPPYGGTSASMLSNMRTLRYKVVTWNLDTEDWNNLSVQSSQAKFNALNNNRDPKIIPLAHDALQSTAQQLGPWIANWANQRGLKAVTLSECMGEPIPGGQYDIVGQPEPRDGTWTC</sequence>
<dbReference type="Pfam" id="PF01522">
    <property type="entry name" value="Polysacc_deac_1"/>
    <property type="match status" value="1"/>
</dbReference>
<dbReference type="GO" id="GO:0030248">
    <property type="term" value="F:cellulose binding"/>
    <property type="evidence" value="ECO:0007669"/>
    <property type="project" value="InterPro"/>
</dbReference>
<evidence type="ECO:0000256" key="3">
    <source>
        <dbReference type="ARBA" id="ARBA00022475"/>
    </source>
</evidence>
<dbReference type="CDD" id="cd10951">
    <property type="entry name" value="CE4_ClCDA_like"/>
    <property type="match status" value="1"/>
</dbReference>
<dbReference type="GO" id="GO:0098552">
    <property type="term" value="C:side of membrane"/>
    <property type="evidence" value="ECO:0007669"/>
    <property type="project" value="UniProtKB-KW"/>
</dbReference>
<evidence type="ECO:0000256" key="11">
    <source>
        <dbReference type="ARBA" id="ARBA00023316"/>
    </source>
</evidence>
<keyword evidence="9" id="KW-0119">Carbohydrate metabolism</keyword>